<protein>
    <submittedName>
        <fullName evidence="2">PAN domain protein</fullName>
    </submittedName>
</protein>
<evidence type="ECO:0000313" key="2">
    <source>
        <dbReference type="EMBL" id="KFG38185.1"/>
    </source>
</evidence>
<proteinExistence type="predicted"/>
<evidence type="ECO:0000256" key="1">
    <source>
        <dbReference type="SAM" id="SignalP"/>
    </source>
</evidence>
<comment type="caution">
    <text evidence="2">The sequence shown here is derived from an EMBL/GenBank/DDBJ whole genome shotgun (WGS) entry which is preliminary data.</text>
</comment>
<dbReference type="VEuPathDB" id="ToxoDB:TGP89_218860"/>
<name>A0A086K1B7_TOXGO</name>
<keyword evidence="1" id="KW-0732">Signal</keyword>
<feature type="signal peptide" evidence="1">
    <location>
        <begin position="1"/>
        <end position="22"/>
    </location>
</feature>
<dbReference type="EMBL" id="AEYI02001379">
    <property type="protein sequence ID" value="KFG38185.1"/>
    <property type="molecule type" value="Genomic_DNA"/>
</dbReference>
<dbReference type="Proteomes" id="UP000028828">
    <property type="component" value="Unassembled WGS sequence"/>
</dbReference>
<dbReference type="PROSITE" id="PS51257">
    <property type="entry name" value="PROKAR_LIPOPROTEIN"/>
    <property type="match status" value="1"/>
</dbReference>
<reference evidence="2 3" key="1">
    <citation type="submission" date="2014-03" db="EMBL/GenBank/DDBJ databases">
        <authorList>
            <person name="Sibley D."/>
            <person name="Venepally P."/>
            <person name="Karamycheva S."/>
            <person name="Hadjithomas M."/>
            <person name="Khan A."/>
            <person name="Brunk B."/>
            <person name="Roos D."/>
            <person name="Caler E."/>
            <person name="Lorenzi H."/>
        </authorList>
    </citation>
    <scope>NUCLEOTIDE SEQUENCE [LARGE SCALE GENOMIC DNA]</scope>
    <source>
        <strain evidence="3">p89</strain>
    </source>
</reference>
<feature type="chain" id="PRO_5001808657" evidence="1">
    <location>
        <begin position="23"/>
        <end position="350"/>
    </location>
</feature>
<gene>
    <name evidence="2" type="ORF">TGP89_218860</name>
</gene>
<evidence type="ECO:0000313" key="3">
    <source>
        <dbReference type="Proteomes" id="UP000028828"/>
    </source>
</evidence>
<accession>A0A086K1B7</accession>
<sequence>MRLLSAACFLLGASACFTSAWGAPSEKGLSSLEKGPRHLTKLRQISSHQPPSRLQKNWSRFAEPELHSQTNLLNADAAESLGESKAGAEVKEPAEEGAVALQAPPADDFLIVPHTRTYCEGNSIKLAQDISTSGAKSVEEARQACAENPECSFFSYGRAHTIEEPLPTGFKTGVLPGTGASWYCNGQGWMGSTRTGYWVLMVKGSTLRAAAPNYAVHLNTSAGICAGENRIKVVSGLLSFSDAASACDENPACSYFVLNASSSTDAPGTPRQNEAHFCSGSPTNPTGEEGWILATRKRLLQQLRGEPVDLVPVQAGHRPGRNGSITQDEYYYNKPCGTVVQATKITTKTF</sequence>
<dbReference type="AlphaFoldDB" id="A0A086K1B7"/>
<organism evidence="2 3">
    <name type="scientific">Toxoplasma gondii p89</name>
    <dbReference type="NCBI Taxonomy" id="943119"/>
    <lineage>
        <taxon>Eukaryota</taxon>
        <taxon>Sar</taxon>
        <taxon>Alveolata</taxon>
        <taxon>Apicomplexa</taxon>
        <taxon>Conoidasida</taxon>
        <taxon>Coccidia</taxon>
        <taxon>Eucoccidiorida</taxon>
        <taxon>Eimeriorina</taxon>
        <taxon>Sarcocystidae</taxon>
        <taxon>Toxoplasma</taxon>
    </lineage>
</organism>
<dbReference type="OrthoDB" id="333563at2759"/>